<dbReference type="Proteomes" id="UP000199403">
    <property type="component" value="Unassembled WGS sequence"/>
</dbReference>
<dbReference type="PANTHER" id="PTHR11203:SF49">
    <property type="entry name" value="BLL1145 PROTEIN"/>
    <property type="match status" value="1"/>
</dbReference>
<keyword evidence="2" id="KW-1185">Reference proteome</keyword>
<dbReference type="Gene3D" id="3.60.15.10">
    <property type="entry name" value="Ribonuclease Z/Hydroxyacylglutathione hydrolase-like"/>
    <property type="match status" value="1"/>
</dbReference>
<dbReference type="InterPro" id="IPR036866">
    <property type="entry name" value="RibonucZ/Hydroxyglut_hydro"/>
</dbReference>
<evidence type="ECO:0000313" key="1">
    <source>
        <dbReference type="EMBL" id="SEJ34342.1"/>
    </source>
</evidence>
<organism evidence="1 2">
    <name type="scientific">Cyclobacterium xiamenense</name>
    <dbReference type="NCBI Taxonomy" id="1297121"/>
    <lineage>
        <taxon>Bacteria</taxon>
        <taxon>Pseudomonadati</taxon>
        <taxon>Bacteroidota</taxon>
        <taxon>Cytophagia</taxon>
        <taxon>Cytophagales</taxon>
        <taxon>Cyclobacteriaceae</taxon>
        <taxon>Cyclobacterium</taxon>
    </lineage>
</organism>
<dbReference type="EMBL" id="FNZH01000003">
    <property type="protein sequence ID" value="SEJ34342.1"/>
    <property type="molecule type" value="Genomic_DNA"/>
</dbReference>
<dbReference type="STRING" id="1416801.SAMN05192553_103358"/>
<dbReference type="NCBIfam" id="TIGR04122">
    <property type="entry name" value="Xnuc_lig_assoc"/>
    <property type="match status" value="1"/>
</dbReference>
<dbReference type="InterPro" id="IPR026360">
    <property type="entry name" value="Xnuc_lig_assoc"/>
</dbReference>
<accession>A0A1H6YAW3</accession>
<name>A0A1H6YAW3_9BACT</name>
<protein>
    <submittedName>
        <fullName evidence="1">Putative mRNA 3-end processing factor</fullName>
    </submittedName>
</protein>
<gene>
    <name evidence="1" type="ORF">SAMN05192553_103358</name>
</gene>
<dbReference type="RefSeq" id="WP_244891153.1">
    <property type="nucleotide sequence ID" value="NZ_FNZH01000003.1"/>
</dbReference>
<dbReference type="AlphaFoldDB" id="A0A1H6YAW3"/>
<dbReference type="InterPro" id="IPR050698">
    <property type="entry name" value="MBL"/>
</dbReference>
<dbReference type="SUPFAM" id="SSF56281">
    <property type="entry name" value="Metallo-hydrolase/oxidoreductase"/>
    <property type="match status" value="1"/>
</dbReference>
<dbReference type="GO" id="GO:0004521">
    <property type="term" value="F:RNA endonuclease activity"/>
    <property type="evidence" value="ECO:0007669"/>
    <property type="project" value="TreeGrafter"/>
</dbReference>
<evidence type="ECO:0000313" key="2">
    <source>
        <dbReference type="Proteomes" id="UP000199403"/>
    </source>
</evidence>
<reference evidence="2" key="1">
    <citation type="submission" date="2016-10" db="EMBL/GenBank/DDBJ databases">
        <authorList>
            <person name="Varghese N."/>
            <person name="Submissions S."/>
        </authorList>
    </citation>
    <scope>NUCLEOTIDE SEQUENCE [LARGE SCALE GENOMIC DNA]</scope>
    <source>
        <strain evidence="2">IBRC-M 10761</strain>
    </source>
</reference>
<dbReference type="PANTHER" id="PTHR11203">
    <property type="entry name" value="CLEAVAGE AND POLYADENYLATION SPECIFICITY FACTOR FAMILY MEMBER"/>
    <property type="match status" value="1"/>
</dbReference>
<sequence length="332" mass="36857">MITLDDKGIYCPQADLYIDPWKPVRNAVITHAHADHARWGMARYLAQDQSREVLKHRLGSQIELDTLPYGKTVSINGVRLSLHPAGHIPGSAQVRLEYRGEVTVISGDYKTEADGLSTAFEPVPCHTFVSECTFGLPVYRWEPQETIFRDLNRWWANNRKENRCSVVFAYSLGKAQRVLRNLDSSLGPVFVHGAIWNTNQALAADGIALPPAEKFTAEVPKAVRVQALILAPPSAAGSPWMKQFTPYRTAICSGWMNIRGARRRRAVDAGFVLSDHADWPGLNQAIEATGAERVLMTHGFNDVFARYLQEKGLDASALQTLFTGESPDAEDT</sequence>
<proteinExistence type="predicted"/>